<dbReference type="Proteomes" id="UP000324800">
    <property type="component" value="Unassembled WGS sequence"/>
</dbReference>
<dbReference type="AlphaFoldDB" id="A0A5J4UK36"/>
<reference evidence="1 2" key="1">
    <citation type="submission" date="2019-03" db="EMBL/GenBank/DDBJ databases">
        <title>Single cell metagenomics reveals metabolic interactions within the superorganism composed of flagellate Streblomastix strix and complex community of Bacteroidetes bacteria on its surface.</title>
        <authorList>
            <person name="Treitli S.C."/>
            <person name="Kolisko M."/>
            <person name="Husnik F."/>
            <person name="Keeling P."/>
            <person name="Hampl V."/>
        </authorList>
    </citation>
    <scope>NUCLEOTIDE SEQUENCE [LARGE SCALE GENOMIC DNA]</scope>
    <source>
        <strain evidence="1">ST1C</strain>
    </source>
</reference>
<protein>
    <submittedName>
        <fullName evidence="1">Uncharacterized protein</fullName>
    </submittedName>
</protein>
<evidence type="ECO:0000313" key="2">
    <source>
        <dbReference type="Proteomes" id="UP000324800"/>
    </source>
</evidence>
<evidence type="ECO:0000313" key="1">
    <source>
        <dbReference type="EMBL" id="KAA6370594.1"/>
    </source>
</evidence>
<sequence>MKEVMVVEEIWMTIDLDLKAFMTKMLLSCQLQYLDMRDQYYDEQEEDDQLLEIKNVNENDAHNVNEYVLEEEEEDGVNS</sequence>
<organism evidence="1 2">
    <name type="scientific">Streblomastix strix</name>
    <dbReference type="NCBI Taxonomy" id="222440"/>
    <lineage>
        <taxon>Eukaryota</taxon>
        <taxon>Metamonada</taxon>
        <taxon>Preaxostyla</taxon>
        <taxon>Oxymonadida</taxon>
        <taxon>Streblomastigidae</taxon>
        <taxon>Streblomastix</taxon>
    </lineage>
</organism>
<proteinExistence type="predicted"/>
<name>A0A5J4UK36_9EUKA</name>
<dbReference type="EMBL" id="SNRW01015240">
    <property type="protein sequence ID" value="KAA6370594.1"/>
    <property type="molecule type" value="Genomic_DNA"/>
</dbReference>
<accession>A0A5J4UK36</accession>
<comment type="caution">
    <text evidence="1">The sequence shown here is derived from an EMBL/GenBank/DDBJ whole genome shotgun (WGS) entry which is preliminary data.</text>
</comment>
<gene>
    <name evidence="1" type="ORF">EZS28_033880</name>
</gene>